<dbReference type="Proteomes" id="UP000821853">
    <property type="component" value="Chromosome 2"/>
</dbReference>
<accession>A0A9J6FST0</accession>
<dbReference type="OrthoDB" id="49395at2759"/>
<evidence type="ECO:0000313" key="2">
    <source>
        <dbReference type="EMBL" id="KAH9366213.1"/>
    </source>
</evidence>
<dbReference type="VEuPathDB" id="VectorBase:HLOH_061720"/>
<comment type="caution">
    <text evidence="2">The sequence shown here is derived from an EMBL/GenBank/DDBJ whole genome shotgun (WGS) entry which is preliminary data.</text>
</comment>
<dbReference type="EMBL" id="JABSTR010000004">
    <property type="protein sequence ID" value="KAH9366213.1"/>
    <property type="molecule type" value="Genomic_DNA"/>
</dbReference>
<dbReference type="AlphaFoldDB" id="A0A9J6FST0"/>
<reference evidence="2 3" key="1">
    <citation type="journal article" date="2020" name="Cell">
        <title>Large-Scale Comparative Analyses of Tick Genomes Elucidate Their Genetic Diversity and Vector Capacities.</title>
        <authorList>
            <consortium name="Tick Genome and Microbiome Consortium (TIGMIC)"/>
            <person name="Jia N."/>
            <person name="Wang J."/>
            <person name="Shi W."/>
            <person name="Du L."/>
            <person name="Sun Y."/>
            <person name="Zhan W."/>
            <person name="Jiang J.F."/>
            <person name="Wang Q."/>
            <person name="Zhang B."/>
            <person name="Ji P."/>
            <person name="Bell-Sakyi L."/>
            <person name="Cui X.M."/>
            <person name="Yuan T.T."/>
            <person name="Jiang B.G."/>
            <person name="Yang W.F."/>
            <person name="Lam T.T."/>
            <person name="Chang Q.C."/>
            <person name="Ding S.J."/>
            <person name="Wang X.J."/>
            <person name="Zhu J.G."/>
            <person name="Ruan X.D."/>
            <person name="Zhao L."/>
            <person name="Wei J.T."/>
            <person name="Ye R.Z."/>
            <person name="Que T.C."/>
            <person name="Du C.H."/>
            <person name="Zhou Y.H."/>
            <person name="Cheng J.X."/>
            <person name="Dai P.F."/>
            <person name="Guo W.B."/>
            <person name="Han X.H."/>
            <person name="Huang E.J."/>
            <person name="Li L.F."/>
            <person name="Wei W."/>
            <person name="Gao Y.C."/>
            <person name="Liu J.Z."/>
            <person name="Shao H.Z."/>
            <person name="Wang X."/>
            <person name="Wang C.C."/>
            <person name="Yang T.C."/>
            <person name="Huo Q.B."/>
            <person name="Li W."/>
            <person name="Chen H.Y."/>
            <person name="Chen S.E."/>
            <person name="Zhou L.G."/>
            <person name="Ni X.B."/>
            <person name="Tian J.H."/>
            <person name="Sheng Y."/>
            <person name="Liu T."/>
            <person name="Pan Y.S."/>
            <person name="Xia L.Y."/>
            <person name="Li J."/>
            <person name="Zhao F."/>
            <person name="Cao W.C."/>
        </authorList>
    </citation>
    <scope>NUCLEOTIDE SEQUENCE [LARGE SCALE GENOMIC DNA]</scope>
    <source>
        <strain evidence="2">HaeL-2018</strain>
    </source>
</reference>
<protein>
    <submittedName>
        <fullName evidence="2">Uncharacterized protein</fullName>
    </submittedName>
</protein>
<name>A0A9J6FST0_HAELO</name>
<proteinExistence type="predicted"/>
<keyword evidence="3" id="KW-1185">Reference proteome</keyword>
<gene>
    <name evidence="2" type="ORF">HPB48_016778</name>
</gene>
<feature type="coiled-coil region" evidence="1">
    <location>
        <begin position="31"/>
        <end position="58"/>
    </location>
</feature>
<organism evidence="2 3">
    <name type="scientific">Haemaphysalis longicornis</name>
    <name type="common">Bush tick</name>
    <dbReference type="NCBI Taxonomy" id="44386"/>
    <lineage>
        <taxon>Eukaryota</taxon>
        <taxon>Metazoa</taxon>
        <taxon>Ecdysozoa</taxon>
        <taxon>Arthropoda</taxon>
        <taxon>Chelicerata</taxon>
        <taxon>Arachnida</taxon>
        <taxon>Acari</taxon>
        <taxon>Parasitiformes</taxon>
        <taxon>Ixodida</taxon>
        <taxon>Ixodoidea</taxon>
        <taxon>Ixodidae</taxon>
        <taxon>Haemaphysalinae</taxon>
        <taxon>Haemaphysalis</taxon>
    </lineage>
</organism>
<sequence length="72" mass="8299">MGLEEAVQHVVMKAIQELITKESPASYTGENFDLNEQLKKAQEELQMTAEAKEQITQRCHELDMQVGWHRIS</sequence>
<evidence type="ECO:0000256" key="1">
    <source>
        <dbReference type="SAM" id="Coils"/>
    </source>
</evidence>
<keyword evidence="1" id="KW-0175">Coiled coil</keyword>
<evidence type="ECO:0000313" key="3">
    <source>
        <dbReference type="Proteomes" id="UP000821853"/>
    </source>
</evidence>